<name>A0A5J4YXS3_PORPP</name>
<evidence type="ECO:0000313" key="2">
    <source>
        <dbReference type="EMBL" id="KAA8495965.1"/>
    </source>
</evidence>
<comment type="caution">
    <text evidence="2">The sequence shown here is derived from an EMBL/GenBank/DDBJ whole genome shotgun (WGS) entry which is preliminary data.</text>
</comment>
<dbReference type="InterPro" id="IPR039881">
    <property type="entry name" value="PCIF1-like"/>
</dbReference>
<keyword evidence="3" id="KW-1185">Reference proteome</keyword>
<dbReference type="Pfam" id="PF12237">
    <property type="entry name" value="PCIF1_WW"/>
    <property type="match status" value="1"/>
</dbReference>
<dbReference type="InterPro" id="IPR022035">
    <property type="entry name" value="PCIF1_WW"/>
</dbReference>
<dbReference type="GO" id="GO:0099122">
    <property type="term" value="F:RNA polymerase II C-terminal domain binding"/>
    <property type="evidence" value="ECO:0007669"/>
    <property type="project" value="InterPro"/>
</dbReference>
<dbReference type="EMBL" id="VRMN01000003">
    <property type="protein sequence ID" value="KAA8495965.1"/>
    <property type="molecule type" value="Genomic_DNA"/>
</dbReference>
<dbReference type="OrthoDB" id="193787at2759"/>
<dbReference type="PANTHER" id="PTHR21727">
    <property type="entry name" value="PHOSPHORYLATED CTD INTERACTING FACTOR 1"/>
    <property type="match status" value="1"/>
</dbReference>
<protein>
    <submittedName>
        <fullName evidence="2">Phosphorylated CTD-interacting factor 1</fullName>
    </submittedName>
</protein>
<feature type="domain" description="PCIF1 WW" evidence="1">
    <location>
        <begin position="196"/>
        <end position="363"/>
    </location>
</feature>
<organism evidence="2 3">
    <name type="scientific">Porphyridium purpureum</name>
    <name type="common">Red alga</name>
    <name type="synonym">Porphyridium cruentum</name>
    <dbReference type="NCBI Taxonomy" id="35688"/>
    <lineage>
        <taxon>Eukaryota</taxon>
        <taxon>Rhodophyta</taxon>
        <taxon>Bangiophyceae</taxon>
        <taxon>Porphyridiales</taxon>
        <taxon>Porphyridiaceae</taxon>
        <taxon>Porphyridium</taxon>
    </lineage>
</organism>
<sequence>MGENWGLPEAVPLKRKHRARLASEIRLFKACKRLTHELHRLVRSSGARQVPVLALERWLARWSMRFERHEEVPIFRAERYMIPRFALGDAPEQGLVADLQRGCAGMEKQTATKITSALHDFARQLGERLDKENQEQELAKEPPELRLSVQHSADGQTLRMNIAVPEMQGKMPWFSVSARHLDKLQLLCPKKKSRASRIAAICRVIMRYDALTLGGGAGYQAALPLAGFRWLQQELDCSVEAFASPLNCTLVHYGSQFPDTDALFGSNLGNFFQWSLSEVLMRGRCVEVNPPFVPEVMDLAVEKVEDLLRQARNAGEALRFVILVPKWQPLRMWRKLMDSKYNERPEGSPVFVLPQEDHLFCDGKQHIIAKEAMHHRPSSFDSGIFVLGCGRRSPSEVPLDALSRVLREHAKTHRRTVERGVRGTNGAALTIQEYERQVRKRRKLGKQST</sequence>
<dbReference type="AlphaFoldDB" id="A0A5J4YXS3"/>
<evidence type="ECO:0000259" key="1">
    <source>
        <dbReference type="Pfam" id="PF12237"/>
    </source>
</evidence>
<proteinExistence type="predicted"/>
<accession>A0A5J4YXS3</accession>
<gene>
    <name evidence="2" type="ORF">FVE85_2120</name>
</gene>
<evidence type="ECO:0000313" key="3">
    <source>
        <dbReference type="Proteomes" id="UP000324585"/>
    </source>
</evidence>
<dbReference type="PANTHER" id="PTHR21727:SF0">
    <property type="entry name" value="MRNA (2'-O-METHYLADENOSINE-N(6)-)-METHYLTRANSFERASE"/>
    <property type="match status" value="1"/>
</dbReference>
<dbReference type="Proteomes" id="UP000324585">
    <property type="component" value="Unassembled WGS sequence"/>
</dbReference>
<reference evidence="3" key="1">
    <citation type="journal article" date="2019" name="Nat. Commun.">
        <title>Expansion of phycobilisome linker gene families in mesophilic red algae.</title>
        <authorList>
            <person name="Lee J."/>
            <person name="Kim D."/>
            <person name="Bhattacharya D."/>
            <person name="Yoon H.S."/>
        </authorList>
    </citation>
    <scope>NUCLEOTIDE SEQUENCE [LARGE SCALE GENOMIC DNA]</scope>
    <source>
        <strain evidence="3">CCMP 1328</strain>
    </source>
</reference>
<dbReference type="GO" id="GO:0016422">
    <property type="term" value="F:mRNA (2'-O-methyladenosine-N6-)-methyltransferase activity"/>
    <property type="evidence" value="ECO:0007669"/>
    <property type="project" value="InterPro"/>
</dbReference>